<dbReference type="RefSeq" id="XP_025356981.1">
    <property type="nucleotide sequence ID" value="XM_025497505.1"/>
</dbReference>
<dbReference type="GeneID" id="37019286"/>
<reference evidence="3 4" key="1">
    <citation type="journal article" date="2018" name="Mol. Biol. Evol.">
        <title>Broad Genomic Sampling Reveals a Smut Pathogenic Ancestry of the Fungal Clade Ustilaginomycotina.</title>
        <authorList>
            <person name="Kijpornyongpan T."/>
            <person name="Mondo S.J."/>
            <person name="Barry K."/>
            <person name="Sandor L."/>
            <person name="Lee J."/>
            <person name="Lipzen A."/>
            <person name="Pangilinan J."/>
            <person name="LaButti K."/>
            <person name="Hainaut M."/>
            <person name="Henrissat B."/>
            <person name="Grigoriev I.V."/>
            <person name="Spatafora J.W."/>
            <person name="Aime M.C."/>
        </authorList>
    </citation>
    <scope>NUCLEOTIDE SEQUENCE [LARGE SCALE GENOMIC DNA]</scope>
    <source>
        <strain evidence="3 4">MCA 3882</strain>
    </source>
</reference>
<organism evidence="3 4">
    <name type="scientific">Meira miltonrushii</name>
    <dbReference type="NCBI Taxonomy" id="1280837"/>
    <lineage>
        <taxon>Eukaryota</taxon>
        <taxon>Fungi</taxon>
        <taxon>Dikarya</taxon>
        <taxon>Basidiomycota</taxon>
        <taxon>Ustilaginomycotina</taxon>
        <taxon>Exobasidiomycetes</taxon>
        <taxon>Exobasidiales</taxon>
        <taxon>Brachybasidiaceae</taxon>
        <taxon>Meira</taxon>
    </lineage>
</organism>
<keyword evidence="2" id="KW-0732">Signal</keyword>
<proteinExistence type="predicted"/>
<evidence type="ECO:0008006" key="5">
    <source>
        <dbReference type="Google" id="ProtNLM"/>
    </source>
</evidence>
<evidence type="ECO:0000313" key="4">
    <source>
        <dbReference type="Proteomes" id="UP000245771"/>
    </source>
</evidence>
<keyword evidence="4" id="KW-1185">Reference proteome</keyword>
<feature type="signal peptide" evidence="2">
    <location>
        <begin position="1"/>
        <end position="20"/>
    </location>
</feature>
<feature type="chain" id="PRO_5016308463" description="BZIP domain-containing protein" evidence="2">
    <location>
        <begin position="21"/>
        <end position="165"/>
    </location>
</feature>
<evidence type="ECO:0000256" key="1">
    <source>
        <dbReference type="SAM" id="MobiDB-lite"/>
    </source>
</evidence>
<sequence length="165" mass="19022">MLKVLLVVLLFAWIPFLSYQKPMDGERPVSPVDQDISWSDLEDLFPLDDANSIKLPTSSNPLQSQSQSPPSHRSGPAQSPKDSLDERMQEWLAQKRKQRRERYAKNKAEHPDDFHAAIQEKNERIRIKLANMTKEQRAIASAKRAARAKIARQKRKERTGFMTKS</sequence>
<name>A0A316VGC3_9BASI</name>
<protein>
    <recommendedName>
        <fullName evidence="5">BZIP domain-containing protein</fullName>
    </recommendedName>
</protein>
<dbReference type="EMBL" id="KZ819602">
    <property type="protein sequence ID" value="PWN36679.1"/>
    <property type="molecule type" value="Genomic_DNA"/>
</dbReference>
<feature type="compositionally biased region" description="Low complexity" evidence="1">
    <location>
        <begin position="56"/>
        <end position="76"/>
    </location>
</feature>
<accession>A0A316VGC3</accession>
<dbReference type="InParanoid" id="A0A316VGC3"/>
<feature type="compositionally biased region" description="Basic and acidic residues" evidence="1">
    <location>
        <begin position="101"/>
        <end position="117"/>
    </location>
</feature>
<gene>
    <name evidence="3" type="ORF">FA14DRAFT_152106</name>
</gene>
<dbReference type="AlphaFoldDB" id="A0A316VGC3"/>
<evidence type="ECO:0000256" key="2">
    <source>
        <dbReference type="SAM" id="SignalP"/>
    </source>
</evidence>
<feature type="region of interest" description="Disordered" evidence="1">
    <location>
        <begin position="50"/>
        <end position="117"/>
    </location>
</feature>
<dbReference type="Proteomes" id="UP000245771">
    <property type="component" value="Unassembled WGS sequence"/>
</dbReference>
<evidence type="ECO:0000313" key="3">
    <source>
        <dbReference type="EMBL" id="PWN36679.1"/>
    </source>
</evidence>